<feature type="compositionally biased region" description="Polar residues" evidence="5">
    <location>
        <begin position="30"/>
        <end position="46"/>
    </location>
</feature>
<dbReference type="CDD" id="cd15856">
    <property type="entry name" value="SNARE_SNAP29C"/>
    <property type="match status" value="1"/>
</dbReference>
<dbReference type="GO" id="GO:0005484">
    <property type="term" value="F:SNAP receptor activity"/>
    <property type="evidence" value="ECO:0007669"/>
    <property type="project" value="TreeGrafter"/>
</dbReference>
<comment type="similarity">
    <text evidence="1">Belongs to the SNAP-25 family.</text>
</comment>
<dbReference type="FunCoup" id="A0A482WK58">
    <property type="interactions" value="820"/>
</dbReference>
<dbReference type="InParanoid" id="A0A482WK58"/>
<sequence>MCAEKYLSNNKSALFSVEDDVDDDEFLRRPNNTSRGYNQPTSSGSYQQMEGRRLELLQQQKETEQRSVEATQRSLSLLRNSEQIGIATAEELMKQREQLERTDKRLDDINVMLRASHRHIEGIKSVFGSFKNYLSGKKDTHPTPEKSFTSETDRTPTSLSQTLSASASASKFTQDDHPGMRIRGLGGDDELRNRPENPRQVIDENLDEMVNSLSRLKGLARGLGEEIESQNDLIDKILPKVDRSDITLERQNKDMKRLLK</sequence>
<reference evidence="7 8" key="1">
    <citation type="journal article" date="2017" name="Gigascience">
        <title>Genome sequence of the small brown planthopper, Laodelphax striatellus.</title>
        <authorList>
            <person name="Zhu J."/>
            <person name="Jiang F."/>
            <person name="Wang X."/>
            <person name="Yang P."/>
            <person name="Bao Y."/>
            <person name="Zhao W."/>
            <person name="Wang W."/>
            <person name="Lu H."/>
            <person name="Wang Q."/>
            <person name="Cui N."/>
            <person name="Li J."/>
            <person name="Chen X."/>
            <person name="Luo L."/>
            <person name="Yu J."/>
            <person name="Kang L."/>
            <person name="Cui F."/>
        </authorList>
    </citation>
    <scope>NUCLEOTIDE SEQUENCE [LARGE SCALE GENOMIC DNA]</scope>
    <source>
        <strain evidence="7">Lst14</strain>
    </source>
</reference>
<dbReference type="PROSITE" id="PS50192">
    <property type="entry name" value="T_SNARE"/>
    <property type="match status" value="2"/>
</dbReference>
<keyword evidence="8" id="KW-1185">Reference proteome</keyword>
<dbReference type="CDD" id="cd15887">
    <property type="entry name" value="SNARE_SNAP29N"/>
    <property type="match status" value="1"/>
</dbReference>
<dbReference type="GO" id="GO:0016082">
    <property type="term" value="P:synaptic vesicle priming"/>
    <property type="evidence" value="ECO:0007669"/>
    <property type="project" value="TreeGrafter"/>
</dbReference>
<dbReference type="Proteomes" id="UP000291343">
    <property type="component" value="Unassembled WGS sequence"/>
</dbReference>
<dbReference type="GO" id="GO:0015031">
    <property type="term" value="P:protein transport"/>
    <property type="evidence" value="ECO:0007669"/>
    <property type="project" value="UniProtKB-KW"/>
</dbReference>
<dbReference type="GO" id="GO:0098793">
    <property type="term" value="C:presynapse"/>
    <property type="evidence" value="ECO:0007669"/>
    <property type="project" value="GOC"/>
</dbReference>
<dbReference type="InterPro" id="IPR000727">
    <property type="entry name" value="T_SNARE_dom"/>
</dbReference>
<feature type="domain" description="T-SNARE coiled-coil homology" evidence="6">
    <location>
        <begin position="61"/>
        <end position="123"/>
    </location>
</feature>
<evidence type="ECO:0000259" key="6">
    <source>
        <dbReference type="PROSITE" id="PS50192"/>
    </source>
</evidence>
<dbReference type="GO" id="GO:0031629">
    <property type="term" value="P:synaptic vesicle fusion to presynaptic active zone membrane"/>
    <property type="evidence" value="ECO:0007669"/>
    <property type="project" value="TreeGrafter"/>
</dbReference>
<evidence type="ECO:0000256" key="2">
    <source>
        <dbReference type="ARBA" id="ARBA00022448"/>
    </source>
</evidence>
<evidence type="ECO:0000256" key="3">
    <source>
        <dbReference type="ARBA" id="ARBA00022927"/>
    </source>
</evidence>
<feature type="compositionally biased region" description="Low complexity" evidence="5">
    <location>
        <begin position="157"/>
        <end position="170"/>
    </location>
</feature>
<keyword evidence="3" id="KW-0653">Protein transport</keyword>
<keyword evidence="2" id="KW-0813">Transport</keyword>
<evidence type="ECO:0000256" key="1">
    <source>
        <dbReference type="ARBA" id="ARBA00009480"/>
    </source>
</evidence>
<feature type="region of interest" description="Disordered" evidence="5">
    <location>
        <begin position="28"/>
        <end position="49"/>
    </location>
</feature>
<dbReference type="AlphaFoldDB" id="A0A482WK58"/>
<dbReference type="STRING" id="195883.A0A482WK58"/>
<dbReference type="GO" id="GO:0005886">
    <property type="term" value="C:plasma membrane"/>
    <property type="evidence" value="ECO:0007669"/>
    <property type="project" value="TreeGrafter"/>
</dbReference>
<dbReference type="PANTHER" id="PTHR19305:SF9">
    <property type="entry name" value="SYNAPTOSOMAL-ASSOCIATED PROTEIN 29"/>
    <property type="match status" value="1"/>
</dbReference>
<evidence type="ECO:0000313" key="7">
    <source>
        <dbReference type="EMBL" id="RZF33710.1"/>
    </source>
</evidence>
<feature type="domain" description="T-SNARE coiled-coil homology" evidence="6">
    <location>
        <begin position="196"/>
        <end position="258"/>
    </location>
</feature>
<dbReference type="GO" id="GO:0031201">
    <property type="term" value="C:SNARE complex"/>
    <property type="evidence" value="ECO:0007669"/>
    <property type="project" value="TreeGrafter"/>
</dbReference>
<evidence type="ECO:0000256" key="5">
    <source>
        <dbReference type="SAM" id="MobiDB-lite"/>
    </source>
</evidence>
<dbReference type="PANTHER" id="PTHR19305">
    <property type="entry name" value="SYNAPTOSOMAL ASSOCIATED PROTEIN"/>
    <property type="match status" value="1"/>
</dbReference>
<dbReference type="FunFam" id="1.20.5.110:FF:000041">
    <property type="entry name" value="Synaptosomal-associated protein 29"/>
    <property type="match status" value="1"/>
</dbReference>
<feature type="region of interest" description="Disordered" evidence="5">
    <location>
        <begin position="136"/>
        <end position="195"/>
    </location>
</feature>
<gene>
    <name evidence="7" type="ORF">LSTR_LSTR007738</name>
</gene>
<dbReference type="OrthoDB" id="18679at2759"/>
<evidence type="ECO:0000256" key="4">
    <source>
        <dbReference type="ARBA" id="ARBA00023054"/>
    </source>
</evidence>
<name>A0A482WK58_LAOST</name>
<dbReference type="EMBL" id="QKKF02033568">
    <property type="protein sequence ID" value="RZF33710.1"/>
    <property type="molecule type" value="Genomic_DNA"/>
</dbReference>
<dbReference type="SUPFAM" id="SSF58038">
    <property type="entry name" value="SNARE fusion complex"/>
    <property type="match status" value="2"/>
</dbReference>
<organism evidence="7 8">
    <name type="scientific">Laodelphax striatellus</name>
    <name type="common">Small brown planthopper</name>
    <name type="synonym">Delphax striatella</name>
    <dbReference type="NCBI Taxonomy" id="195883"/>
    <lineage>
        <taxon>Eukaryota</taxon>
        <taxon>Metazoa</taxon>
        <taxon>Ecdysozoa</taxon>
        <taxon>Arthropoda</taxon>
        <taxon>Hexapoda</taxon>
        <taxon>Insecta</taxon>
        <taxon>Pterygota</taxon>
        <taxon>Neoptera</taxon>
        <taxon>Paraneoptera</taxon>
        <taxon>Hemiptera</taxon>
        <taxon>Auchenorrhyncha</taxon>
        <taxon>Fulgoroidea</taxon>
        <taxon>Delphacidae</taxon>
        <taxon>Criomorphinae</taxon>
        <taxon>Laodelphax</taxon>
    </lineage>
</organism>
<dbReference type="GO" id="GO:0019905">
    <property type="term" value="F:syntaxin binding"/>
    <property type="evidence" value="ECO:0007669"/>
    <property type="project" value="TreeGrafter"/>
</dbReference>
<evidence type="ECO:0000313" key="8">
    <source>
        <dbReference type="Proteomes" id="UP000291343"/>
    </source>
</evidence>
<dbReference type="SMART" id="SM00397">
    <property type="entry name" value="t_SNARE"/>
    <property type="match status" value="2"/>
</dbReference>
<comment type="caution">
    <text evidence="7">The sequence shown here is derived from an EMBL/GenBank/DDBJ whole genome shotgun (WGS) entry which is preliminary data.</text>
</comment>
<accession>A0A482WK58</accession>
<protein>
    <recommendedName>
        <fullName evidence="6">t-SNARE coiled-coil homology domain-containing protein</fullName>
    </recommendedName>
</protein>
<dbReference type="Gene3D" id="1.20.5.110">
    <property type="match status" value="2"/>
</dbReference>
<proteinExistence type="inferred from homology"/>
<dbReference type="SMR" id="A0A482WK58"/>
<keyword evidence="4" id="KW-0175">Coiled coil</keyword>